<comment type="caution">
    <text evidence="4">The sequence shown here is derived from an EMBL/GenBank/DDBJ whole genome shotgun (WGS) entry which is preliminary data.</text>
</comment>
<sequence length="203" mass="22745">MPPILGPGFHDVLNDHIVTVVTSLEMRAAPAPRPEYPASDLRLALWRDPDPGAYRALFRLVGEDWLWCSRLLMTDEKLTSIIHDPRVEIRRLDTPEGSGLLELDFRTDGECELAFFGLSAGLVGSGAGRWMMNRALEIAWSRPLTRLWVHTCTMDHPGAVAFYRRSGFVPFRRQIEIMPDPRISGLLPETAAPHIPCLPVLPG</sequence>
<dbReference type="PROSITE" id="PS51186">
    <property type="entry name" value="GNAT"/>
    <property type="match status" value="1"/>
</dbReference>
<keyword evidence="2" id="KW-0012">Acyltransferase</keyword>
<dbReference type="Proteomes" id="UP000284202">
    <property type="component" value="Unassembled WGS sequence"/>
</dbReference>
<dbReference type="Gene3D" id="3.40.630.30">
    <property type="match status" value="1"/>
</dbReference>
<dbReference type="PANTHER" id="PTHR43800">
    <property type="entry name" value="PEPTIDYL-LYSINE N-ACETYLTRANSFERASE YJAB"/>
    <property type="match status" value="1"/>
</dbReference>
<dbReference type="EMBL" id="QZCG01000005">
    <property type="protein sequence ID" value="RJE85760.1"/>
    <property type="molecule type" value="Genomic_DNA"/>
</dbReference>
<gene>
    <name evidence="4" type="ORF">D3P04_08335</name>
</gene>
<proteinExistence type="predicted"/>
<evidence type="ECO:0000313" key="4">
    <source>
        <dbReference type="EMBL" id="RJE85760.1"/>
    </source>
</evidence>
<reference evidence="5" key="1">
    <citation type="submission" date="2018-09" db="EMBL/GenBank/DDBJ databases">
        <title>Acidovorax cavernicola nov. sp. isolated from Gruta de las Maravillas (Aracena, Spain).</title>
        <authorList>
            <person name="Jurado V."/>
            <person name="Gutierrez-Patricio S."/>
            <person name="Gonzalez-Pimentel J.L."/>
            <person name="Miller A.Z."/>
            <person name="Laiz L."/>
            <person name="Saiz-Jimenez C."/>
        </authorList>
    </citation>
    <scope>NUCLEOTIDE SEQUENCE [LARGE SCALE GENOMIC DNA]</scope>
    <source>
        <strain evidence="5">1011MAR3C25</strain>
    </source>
</reference>
<evidence type="ECO:0000259" key="3">
    <source>
        <dbReference type="PROSITE" id="PS51186"/>
    </source>
</evidence>
<feature type="domain" description="N-acetyltransferase" evidence="3">
    <location>
        <begin position="44"/>
        <end position="183"/>
    </location>
</feature>
<evidence type="ECO:0000256" key="2">
    <source>
        <dbReference type="ARBA" id="ARBA00023315"/>
    </source>
</evidence>
<dbReference type="RefSeq" id="WP_119747793.1">
    <property type="nucleotide sequence ID" value="NZ_QZCG01000005.1"/>
</dbReference>
<organism evidence="4 5">
    <name type="scientific">Paracoccus onubensis</name>
    <dbReference type="NCBI Taxonomy" id="1675788"/>
    <lineage>
        <taxon>Bacteria</taxon>
        <taxon>Pseudomonadati</taxon>
        <taxon>Pseudomonadota</taxon>
        <taxon>Alphaproteobacteria</taxon>
        <taxon>Rhodobacterales</taxon>
        <taxon>Paracoccaceae</taxon>
        <taxon>Paracoccus</taxon>
    </lineage>
</organism>
<dbReference type="OrthoDB" id="275336at2"/>
<dbReference type="PANTHER" id="PTHR43800:SF1">
    <property type="entry name" value="PEPTIDYL-LYSINE N-ACETYLTRANSFERASE YJAB"/>
    <property type="match status" value="1"/>
</dbReference>
<evidence type="ECO:0000256" key="1">
    <source>
        <dbReference type="ARBA" id="ARBA00022679"/>
    </source>
</evidence>
<dbReference type="InterPro" id="IPR000182">
    <property type="entry name" value="GNAT_dom"/>
</dbReference>
<dbReference type="CDD" id="cd04301">
    <property type="entry name" value="NAT_SF"/>
    <property type="match status" value="1"/>
</dbReference>
<keyword evidence="5" id="KW-1185">Reference proteome</keyword>
<dbReference type="AlphaFoldDB" id="A0A418SXX9"/>
<dbReference type="InterPro" id="IPR016181">
    <property type="entry name" value="Acyl_CoA_acyltransferase"/>
</dbReference>
<accession>A0A418SXX9</accession>
<protein>
    <submittedName>
        <fullName evidence="4">GNAT family N-acetyltransferase</fullName>
    </submittedName>
</protein>
<dbReference type="GO" id="GO:0016747">
    <property type="term" value="F:acyltransferase activity, transferring groups other than amino-acyl groups"/>
    <property type="evidence" value="ECO:0007669"/>
    <property type="project" value="InterPro"/>
</dbReference>
<dbReference type="SUPFAM" id="SSF55729">
    <property type="entry name" value="Acyl-CoA N-acyltransferases (Nat)"/>
    <property type="match status" value="1"/>
</dbReference>
<evidence type="ECO:0000313" key="5">
    <source>
        <dbReference type="Proteomes" id="UP000284202"/>
    </source>
</evidence>
<dbReference type="Pfam" id="PF00583">
    <property type="entry name" value="Acetyltransf_1"/>
    <property type="match status" value="1"/>
</dbReference>
<name>A0A418SXX9_9RHOB</name>
<keyword evidence="1 4" id="KW-0808">Transferase</keyword>